<feature type="chain" id="PRO_5012272026" evidence="1">
    <location>
        <begin position="16"/>
        <end position="143"/>
    </location>
</feature>
<dbReference type="InParanoid" id="A0A0G4GAH2"/>
<dbReference type="InterPro" id="IPR015915">
    <property type="entry name" value="Kelch-typ_b-propeller"/>
</dbReference>
<evidence type="ECO:0000256" key="1">
    <source>
        <dbReference type="SAM" id="SignalP"/>
    </source>
</evidence>
<dbReference type="VEuPathDB" id="CryptoDB:Vbra_2678"/>
<dbReference type="AlphaFoldDB" id="A0A0G4GAH2"/>
<accession>A0A0G4GAH2</accession>
<keyword evidence="3" id="KW-1185">Reference proteome</keyword>
<organism evidence="2 3">
    <name type="scientific">Vitrella brassicaformis (strain CCMP3155)</name>
    <dbReference type="NCBI Taxonomy" id="1169540"/>
    <lineage>
        <taxon>Eukaryota</taxon>
        <taxon>Sar</taxon>
        <taxon>Alveolata</taxon>
        <taxon>Colpodellida</taxon>
        <taxon>Vitrellaceae</taxon>
        <taxon>Vitrella</taxon>
    </lineage>
</organism>
<dbReference type="SUPFAM" id="SSF117281">
    <property type="entry name" value="Kelch motif"/>
    <property type="match status" value="1"/>
</dbReference>
<dbReference type="InterPro" id="IPR006652">
    <property type="entry name" value="Kelch_1"/>
</dbReference>
<proteinExistence type="predicted"/>
<name>A0A0G4GAH2_VITBC</name>
<dbReference type="Gene3D" id="2.120.10.80">
    <property type="entry name" value="Kelch-type beta propeller"/>
    <property type="match status" value="1"/>
</dbReference>
<protein>
    <submittedName>
        <fullName evidence="2">Uncharacterized protein</fullName>
    </submittedName>
</protein>
<reference evidence="2 3" key="1">
    <citation type="submission" date="2014-11" db="EMBL/GenBank/DDBJ databases">
        <authorList>
            <person name="Zhu J."/>
            <person name="Qi W."/>
            <person name="Song R."/>
        </authorList>
    </citation>
    <scope>NUCLEOTIDE SEQUENCE [LARGE SCALE GENOMIC DNA]</scope>
</reference>
<gene>
    <name evidence="2" type="ORF">Vbra_2678</name>
</gene>
<dbReference type="OrthoDB" id="45365at2759"/>
<dbReference type="Pfam" id="PF01344">
    <property type="entry name" value="Kelch_1"/>
    <property type="match status" value="1"/>
</dbReference>
<evidence type="ECO:0000313" key="3">
    <source>
        <dbReference type="Proteomes" id="UP000041254"/>
    </source>
</evidence>
<dbReference type="PhylomeDB" id="A0A0G4GAH2"/>
<sequence length="143" mass="15332">MMVTLLLAVLIGTDLDRWLELCSANGASESWAVKISGLSEPVHLKALPSVPCNITGGSWQRGPSMAHPYHWDHAVLTAQGKIYAVGGYIGSEGRAMDQIRAFDPDTREWSDLSPLPEGRHHVMASVYPSPANDGIVILGGIDG</sequence>
<evidence type="ECO:0000313" key="2">
    <source>
        <dbReference type="EMBL" id="CEM25968.1"/>
    </source>
</evidence>
<dbReference type="SMART" id="SM00612">
    <property type="entry name" value="Kelch"/>
    <property type="match status" value="1"/>
</dbReference>
<feature type="signal peptide" evidence="1">
    <location>
        <begin position="1"/>
        <end position="15"/>
    </location>
</feature>
<keyword evidence="1" id="KW-0732">Signal</keyword>
<dbReference type="Proteomes" id="UP000041254">
    <property type="component" value="Unassembled WGS sequence"/>
</dbReference>
<dbReference type="STRING" id="1169540.A0A0G4GAH2"/>
<dbReference type="EMBL" id="CDMY01000608">
    <property type="protein sequence ID" value="CEM25968.1"/>
    <property type="molecule type" value="Genomic_DNA"/>
</dbReference>